<evidence type="ECO:0000256" key="1">
    <source>
        <dbReference type="ARBA" id="ARBA00005546"/>
    </source>
</evidence>
<dbReference type="RefSeq" id="WP_013824839.1">
    <property type="nucleotide sequence ID" value="NC_015574.1"/>
</dbReference>
<dbReference type="KEGG" id="mew:MSWAN_0293"/>
<gene>
    <name evidence="2" type="ordered locus">MSWAN_0293</name>
</gene>
<dbReference type="STRING" id="868131.MSWAN_0293"/>
<proteinExistence type="inferred from homology"/>
<keyword evidence="3" id="KW-1185">Reference proteome</keyword>
<name>F6D2I0_METPW</name>
<dbReference type="Proteomes" id="UP000009231">
    <property type="component" value="Chromosome"/>
</dbReference>
<dbReference type="SUPFAM" id="SSF143870">
    <property type="entry name" value="PF0523-like"/>
    <property type="match status" value="1"/>
</dbReference>
<dbReference type="eggNOG" id="arCOG02197">
    <property type="taxonomic scope" value="Archaea"/>
</dbReference>
<dbReference type="Pfam" id="PF08617">
    <property type="entry name" value="CGI-121"/>
    <property type="match status" value="1"/>
</dbReference>
<organism evidence="2 3">
    <name type="scientific">Methanobacterium paludis (strain DSM 25820 / JCM 18151 / SWAN1)</name>
    <dbReference type="NCBI Taxonomy" id="868131"/>
    <lineage>
        <taxon>Archaea</taxon>
        <taxon>Methanobacteriati</taxon>
        <taxon>Methanobacteriota</taxon>
        <taxon>Methanomada group</taxon>
        <taxon>Methanobacteria</taxon>
        <taxon>Methanobacteriales</taxon>
        <taxon>Methanobacteriaceae</taxon>
        <taxon>Methanobacterium</taxon>
    </lineage>
</organism>
<protein>
    <recommendedName>
        <fullName evidence="4">Regulatory protein Cgi121</fullName>
    </recommendedName>
</protein>
<evidence type="ECO:0000313" key="3">
    <source>
        <dbReference type="Proteomes" id="UP000009231"/>
    </source>
</evidence>
<dbReference type="Gene3D" id="3.30.2380.10">
    <property type="entry name" value="CGI121/TPRKB"/>
    <property type="match status" value="1"/>
</dbReference>
<dbReference type="NCBIfam" id="NF011465">
    <property type="entry name" value="PRK14886.1-1"/>
    <property type="match status" value="1"/>
</dbReference>
<dbReference type="InterPro" id="IPR036504">
    <property type="entry name" value="CGI121/TPRKB_sf"/>
</dbReference>
<accession>F6D2I0</accession>
<sequence length="176" mass="19493">MNQSQMSSKIHDKIQIAGFKSNIKDFNGVMEKISRISRINSDCVVQIMDADGIAGRKHVMHAAIHAVNAFQRNENIAKDLGLEICVRTSAQRQISRALDILGIQEGEMNICAVAVGCDNGVMVKLGDFLGEMDDSVLEPDETVLKKIYNISDMELETIGSIERLLMEKTSLLILEK</sequence>
<dbReference type="EMBL" id="CP002772">
    <property type="protein sequence ID" value="AEG17337.1"/>
    <property type="molecule type" value="Genomic_DNA"/>
</dbReference>
<reference evidence="2 3" key="1">
    <citation type="journal article" date="2014" name="Int. J. Syst. Evol. Microbiol.">
        <title>Methanobacterium paludis sp. nov. and a novel strain of Methanobacterium lacus isolated from northern peatlands.</title>
        <authorList>
            <person name="Cadillo-Quiroz H."/>
            <person name="Brauer S.L."/>
            <person name="Goodson N."/>
            <person name="Yavitt J.B."/>
            <person name="Zinder S.H."/>
        </authorList>
    </citation>
    <scope>NUCLEOTIDE SEQUENCE [LARGE SCALE GENOMIC DNA]</scope>
    <source>
        <strain evidence="3">DSM 25820 / JCM 18151 / SWAN1</strain>
    </source>
</reference>
<evidence type="ECO:0008006" key="4">
    <source>
        <dbReference type="Google" id="ProtNLM"/>
    </source>
</evidence>
<dbReference type="InterPro" id="IPR013926">
    <property type="entry name" value="CGI121/TPRKB"/>
</dbReference>
<evidence type="ECO:0000313" key="2">
    <source>
        <dbReference type="EMBL" id="AEG17337.1"/>
    </source>
</evidence>
<comment type="similarity">
    <text evidence="1">Belongs to the CGI121/TPRKB family.</text>
</comment>
<dbReference type="GeneID" id="10667777"/>
<dbReference type="AlphaFoldDB" id="F6D2I0"/>
<dbReference type="HOGENOM" id="CLU_103619_0_0_2"/>